<dbReference type="STRING" id="1798491.A3C87_03850"/>
<reference evidence="4 5" key="1">
    <citation type="journal article" date="2016" name="Nat. Commun.">
        <title>Thousands of microbial genomes shed light on interconnected biogeochemical processes in an aquifer system.</title>
        <authorList>
            <person name="Anantharaman K."/>
            <person name="Brown C.T."/>
            <person name="Hug L.A."/>
            <person name="Sharon I."/>
            <person name="Castelle C.J."/>
            <person name="Probst A.J."/>
            <person name="Thomas B.C."/>
            <person name="Singh A."/>
            <person name="Wilkins M.J."/>
            <person name="Karaoz U."/>
            <person name="Brodie E.L."/>
            <person name="Williams K.H."/>
            <person name="Hubbard S.S."/>
            <person name="Banfield J.F."/>
        </authorList>
    </citation>
    <scope>NUCLEOTIDE SEQUENCE [LARGE SCALE GENOMIC DNA]</scope>
</reference>
<evidence type="ECO:0008006" key="6">
    <source>
        <dbReference type="Google" id="ProtNLM"/>
    </source>
</evidence>
<dbReference type="InterPro" id="IPR050465">
    <property type="entry name" value="UPF0194_transport"/>
</dbReference>
<keyword evidence="2" id="KW-0175">Coiled coil</keyword>
<dbReference type="GO" id="GO:0030313">
    <property type="term" value="C:cell envelope"/>
    <property type="evidence" value="ECO:0007669"/>
    <property type="project" value="UniProtKB-SubCell"/>
</dbReference>
<dbReference type="PANTHER" id="PTHR32347">
    <property type="entry name" value="EFFLUX SYSTEM COMPONENT YKNX-RELATED"/>
    <property type="match status" value="1"/>
</dbReference>
<proteinExistence type="predicted"/>
<dbReference type="EMBL" id="MFLE01000015">
    <property type="protein sequence ID" value="OGG61710.1"/>
    <property type="molecule type" value="Genomic_DNA"/>
</dbReference>
<evidence type="ECO:0000313" key="5">
    <source>
        <dbReference type="Proteomes" id="UP000176511"/>
    </source>
</evidence>
<accession>A0A1F6DK71</accession>
<keyword evidence="3" id="KW-0472">Membrane</keyword>
<gene>
    <name evidence="4" type="ORF">A3C87_03850</name>
</gene>
<comment type="caution">
    <text evidence="4">The sequence shown here is derived from an EMBL/GenBank/DDBJ whole genome shotgun (WGS) entry which is preliminary data.</text>
</comment>
<keyword evidence="3" id="KW-0812">Transmembrane</keyword>
<protein>
    <recommendedName>
        <fullName evidence="6">Membrane fusion protein biotin-lipoyl like domain-containing protein</fullName>
    </recommendedName>
</protein>
<evidence type="ECO:0000313" key="4">
    <source>
        <dbReference type="EMBL" id="OGG61710.1"/>
    </source>
</evidence>
<dbReference type="PANTHER" id="PTHR32347:SF23">
    <property type="entry name" value="BLL5650 PROTEIN"/>
    <property type="match status" value="1"/>
</dbReference>
<keyword evidence="3" id="KW-1133">Transmembrane helix</keyword>
<dbReference type="Proteomes" id="UP000176511">
    <property type="component" value="Unassembled WGS sequence"/>
</dbReference>
<evidence type="ECO:0000256" key="3">
    <source>
        <dbReference type="SAM" id="Phobius"/>
    </source>
</evidence>
<sequence length="416" mass="43674">MKKNNQLFFKKTSVRIGAGALVLILLAFYFMGDDIRDEGTEAITAARTVSLYTISEANGTAVRTADGNAFIVRSESDGRVNSVAKVGDTVAAGATIAQLENSSQRAALIQAEGAYDAAVAAAGGNTTSQATAKQDAVRTWNTATVSVAQVMHTSIDNYFSLSRTTGSITGFRGLEAFGEATTFNKRRVAIEETLKTWERDASTVSEANITNMLRSLDTDLATIGTFVDDLAALVPQQRSTDTYTDAQRSADTARLGDARTTITGLQRSVDAAQTSITSSTGANAAASNAQVKQALGVLESARAVFNKTIIKTPVAGTITAVSISVGDIINVGNDVVFVAGDTETETEHTVTVPLTAVKFTPTKAFILSVEEEKLIAHEVETGLVTSNSIVISGAEGITDIVLDVRGLKEGDTVVTQ</sequence>
<feature type="transmembrane region" description="Helical" evidence="3">
    <location>
        <begin position="12"/>
        <end position="31"/>
    </location>
</feature>
<dbReference type="Gene3D" id="2.40.420.20">
    <property type="match status" value="1"/>
</dbReference>
<dbReference type="AlphaFoldDB" id="A0A1F6DK71"/>
<name>A0A1F6DK71_9BACT</name>
<dbReference type="SUPFAM" id="SSF111369">
    <property type="entry name" value="HlyD-like secretion proteins"/>
    <property type="match status" value="1"/>
</dbReference>
<organism evidence="4 5">
    <name type="scientific">Candidatus Kaiserbacteria bacterium RIFCSPHIGHO2_02_FULL_49_34</name>
    <dbReference type="NCBI Taxonomy" id="1798491"/>
    <lineage>
        <taxon>Bacteria</taxon>
        <taxon>Candidatus Kaiseribacteriota</taxon>
    </lineage>
</organism>
<comment type="subcellular location">
    <subcellularLocation>
        <location evidence="1">Cell envelope</location>
    </subcellularLocation>
</comment>
<evidence type="ECO:0000256" key="1">
    <source>
        <dbReference type="ARBA" id="ARBA00004196"/>
    </source>
</evidence>
<evidence type="ECO:0000256" key="2">
    <source>
        <dbReference type="ARBA" id="ARBA00023054"/>
    </source>
</evidence>